<evidence type="ECO:0000256" key="4">
    <source>
        <dbReference type="ARBA" id="ARBA00012438"/>
    </source>
</evidence>
<keyword evidence="6" id="KW-0808">Transferase</keyword>
<dbReference type="Gene3D" id="3.30.565.10">
    <property type="entry name" value="Histidine kinase-like ATPase, C-terminal domain"/>
    <property type="match status" value="1"/>
</dbReference>
<evidence type="ECO:0000256" key="8">
    <source>
        <dbReference type="ARBA" id="ARBA00022777"/>
    </source>
</evidence>
<evidence type="ECO:0000256" key="2">
    <source>
        <dbReference type="ARBA" id="ARBA00001968"/>
    </source>
</evidence>
<evidence type="ECO:0000256" key="9">
    <source>
        <dbReference type="ARBA" id="ARBA00022989"/>
    </source>
</evidence>
<keyword evidence="7" id="KW-0812">Transmembrane</keyword>
<dbReference type="EMBL" id="PPTX01000002">
    <property type="protein sequence ID" value="RDB81580.1"/>
    <property type="molecule type" value="Genomic_DNA"/>
</dbReference>
<dbReference type="Pfam" id="PF00512">
    <property type="entry name" value="HisKA"/>
    <property type="match status" value="1"/>
</dbReference>
<evidence type="ECO:0000256" key="11">
    <source>
        <dbReference type="ARBA" id="ARBA00023136"/>
    </source>
</evidence>
<comment type="catalytic activity">
    <reaction evidence="1">
        <text>ATP + protein L-histidine = ADP + protein N-phospho-L-histidine.</text>
        <dbReference type="EC" id="2.7.13.3"/>
    </reaction>
</comment>
<dbReference type="FunFam" id="3.30.565.10:FF:000006">
    <property type="entry name" value="Sensor histidine kinase WalK"/>
    <property type="match status" value="1"/>
</dbReference>
<evidence type="ECO:0000256" key="1">
    <source>
        <dbReference type="ARBA" id="ARBA00000085"/>
    </source>
</evidence>
<dbReference type="InterPro" id="IPR004358">
    <property type="entry name" value="Sig_transdc_His_kin-like_C"/>
</dbReference>
<dbReference type="SUPFAM" id="SSF55874">
    <property type="entry name" value="ATPase domain of HSP90 chaperone/DNA topoisomerase II/histidine kinase"/>
    <property type="match status" value="1"/>
</dbReference>
<proteinExistence type="predicted"/>
<evidence type="ECO:0000256" key="10">
    <source>
        <dbReference type="ARBA" id="ARBA00023012"/>
    </source>
</evidence>
<dbReference type="InterPro" id="IPR003660">
    <property type="entry name" value="HAMP_dom"/>
</dbReference>
<dbReference type="AlphaFoldDB" id="A0A369MVU8"/>
<organism evidence="12 13">
    <name type="scientific">Eggerthella lenta</name>
    <name type="common">Eubacterium lentum</name>
    <dbReference type="NCBI Taxonomy" id="84112"/>
    <lineage>
        <taxon>Bacteria</taxon>
        <taxon>Bacillati</taxon>
        <taxon>Actinomycetota</taxon>
        <taxon>Coriobacteriia</taxon>
        <taxon>Eggerthellales</taxon>
        <taxon>Eggerthellaceae</taxon>
        <taxon>Eggerthella</taxon>
    </lineage>
</organism>
<dbReference type="CDD" id="cd00082">
    <property type="entry name" value="HisKA"/>
    <property type="match status" value="1"/>
</dbReference>
<keyword evidence="11" id="KW-0472">Membrane</keyword>
<dbReference type="CDD" id="cd00075">
    <property type="entry name" value="HATPase"/>
    <property type="match status" value="1"/>
</dbReference>
<dbReference type="InterPro" id="IPR003594">
    <property type="entry name" value="HATPase_dom"/>
</dbReference>
<evidence type="ECO:0000256" key="7">
    <source>
        <dbReference type="ARBA" id="ARBA00022692"/>
    </source>
</evidence>
<dbReference type="FunFam" id="1.10.287.130:FF:000001">
    <property type="entry name" value="Two-component sensor histidine kinase"/>
    <property type="match status" value="1"/>
</dbReference>
<evidence type="ECO:0000313" key="13">
    <source>
        <dbReference type="Proteomes" id="UP000253752"/>
    </source>
</evidence>
<dbReference type="Gene3D" id="6.10.340.10">
    <property type="match status" value="1"/>
</dbReference>
<keyword evidence="8 12" id="KW-0418">Kinase</keyword>
<evidence type="ECO:0000313" key="12">
    <source>
        <dbReference type="EMBL" id="RDB81580.1"/>
    </source>
</evidence>
<dbReference type="PROSITE" id="PS50885">
    <property type="entry name" value="HAMP"/>
    <property type="match status" value="1"/>
</dbReference>
<evidence type="ECO:0000256" key="3">
    <source>
        <dbReference type="ARBA" id="ARBA00004236"/>
    </source>
</evidence>
<comment type="subcellular location">
    <subcellularLocation>
        <location evidence="3">Cell membrane</location>
    </subcellularLocation>
</comment>
<keyword evidence="9" id="KW-1133">Transmembrane helix</keyword>
<dbReference type="InterPro" id="IPR003661">
    <property type="entry name" value="HisK_dim/P_dom"/>
</dbReference>
<dbReference type="InterPro" id="IPR050736">
    <property type="entry name" value="Sensor_HK_Regulatory"/>
</dbReference>
<dbReference type="Proteomes" id="UP000253752">
    <property type="component" value="Unassembled WGS sequence"/>
</dbReference>
<dbReference type="SUPFAM" id="SSF158472">
    <property type="entry name" value="HAMP domain-like"/>
    <property type="match status" value="1"/>
</dbReference>
<dbReference type="SMART" id="SM00387">
    <property type="entry name" value="HATPase_c"/>
    <property type="match status" value="1"/>
</dbReference>
<dbReference type="Gene3D" id="1.10.287.130">
    <property type="match status" value="1"/>
</dbReference>
<evidence type="ECO:0000256" key="6">
    <source>
        <dbReference type="ARBA" id="ARBA00022679"/>
    </source>
</evidence>
<dbReference type="GO" id="GO:0005509">
    <property type="term" value="F:calcium ion binding"/>
    <property type="evidence" value="ECO:0007669"/>
    <property type="project" value="UniProtKB-ARBA"/>
</dbReference>
<dbReference type="InterPro" id="IPR036890">
    <property type="entry name" value="HATPase_C_sf"/>
</dbReference>
<dbReference type="SMART" id="SM00304">
    <property type="entry name" value="HAMP"/>
    <property type="match status" value="1"/>
</dbReference>
<reference evidence="12 13" key="1">
    <citation type="journal article" date="2018" name="Elife">
        <title>Discovery and characterization of a prevalent human gut bacterial enzyme sufficient for the inactivation of a family of plant toxins.</title>
        <authorList>
            <person name="Koppel N."/>
            <person name="Bisanz J.E."/>
            <person name="Pandelia M.E."/>
            <person name="Turnbaugh P.J."/>
            <person name="Balskus E.P."/>
        </authorList>
    </citation>
    <scope>NUCLEOTIDE SEQUENCE [LARGE SCALE GENOMIC DNA]</scope>
    <source>
        <strain evidence="12 13">MR1 #12</strain>
    </source>
</reference>
<name>A0A369MVU8_EGGLN</name>
<dbReference type="InterPro" id="IPR005467">
    <property type="entry name" value="His_kinase_dom"/>
</dbReference>
<comment type="cofactor">
    <cofactor evidence="2">
        <name>a divalent metal cation</name>
        <dbReference type="ChEBI" id="CHEBI:60240"/>
    </cofactor>
</comment>
<protein>
    <recommendedName>
        <fullName evidence="4">histidine kinase</fullName>
        <ecNumber evidence="4">2.7.13.3</ecNumber>
    </recommendedName>
</protein>
<dbReference type="PANTHER" id="PTHR43711:SF1">
    <property type="entry name" value="HISTIDINE KINASE 1"/>
    <property type="match status" value="1"/>
</dbReference>
<dbReference type="InterPro" id="IPR036097">
    <property type="entry name" value="HisK_dim/P_sf"/>
</dbReference>
<gene>
    <name evidence="12" type="ORF">C1872_02585</name>
</gene>
<dbReference type="CDD" id="cd06225">
    <property type="entry name" value="HAMP"/>
    <property type="match status" value="1"/>
</dbReference>
<comment type="caution">
    <text evidence="12">The sequence shown here is derived from an EMBL/GenBank/DDBJ whole genome shotgun (WGS) entry which is preliminary data.</text>
</comment>
<dbReference type="PRINTS" id="PR00344">
    <property type="entry name" value="BCTRLSENSOR"/>
</dbReference>
<evidence type="ECO:0000256" key="5">
    <source>
        <dbReference type="ARBA" id="ARBA00022553"/>
    </source>
</evidence>
<accession>A0A369MVU8</accession>
<keyword evidence="10" id="KW-0902">Two-component regulatory system</keyword>
<dbReference type="Pfam" id="PF02518">
    <property type="entry name" value="HATPase_c"/>
    <property type="match status" value="1"/>
</dbReference>
<dbReference type="SMART" id="SM00388">
    <property type="entry name" value="HisKA"/>
    <property type="match status" value="1"/>
</dbReference>
<dbReference type="PROSITE" id="PS50109">
    <property type="entry name" value="HIS_KIN"/>
    <property type="match status" value="1"/>
</dbReference>
<sequence>MKDNAHEDVTDSLSLFRTITLGAILVAVFAGAIMGVCIVLAAIGAALTFSGAVSYEQLTAPSTIAPVVFIVCILLAVIVCVATNYSLVRPMRRMTLAMDHLAKGDFFYRMEKKDRINLREVGEFAHSFNVAAEELASTEMMRAGFISDFSHEFRTPINSLSGFAQLLMEDDLTDEERREYAGIIVEESKRLSGLSERILLLSKMEAAAMLPSIEEVDVAEQLKRTVMLLEPKLEEKDIRIDLNLDACTVSGNADYLAQLWLNLLDNAVKFSPHGGRVSLALYGGRTGEEGRTASADEAVIWISDEGCGMDSATMAHIFDRFYQGDSSHASKGSGLGLALCKRIAELHGGTVDVQSAPGKGAVFEVRLPICATETRAR</sequence>
<dbReference type="GO" id="GO:0000155">
    <property type="term" value="F:phosphorelay sensor kinase activity"/>
    <property type="evidence" value="ECO:0007669"/>
    <property type="project" value="InterPro"/>
</dbReference>
<dbReference type="RefSeq" id="WP_009305488.1">
    <property type="nucleotide sequence ID" value="NZ_JADNMJ010000005.1"/>
</dbReference>
<dbReference type="EC" id="2.7.13.3" evidence="4"/>
<dbReference type="SUPFAM" id="SSF47384">
    <property type="entry name" value="Homodimeric domain of signal transducing histidine kinase"/>
    <property type="match status" value="1"/>
</dbReference>
<keyword evidence="5" id="KW-0597">Phosphoprotein</keyword>
<dbReference type="GO" id="GO:0005886">
    <property type="term" value="C:plasma membrane"/>
    <property type="evidence" value="ECO:0007669"/>
    <property type="project" value="UniProtKB-SubCell"/>
</dbReference>
<dbReference type="PANTHER" id="PTHR43711">
    <property type="entry name" value="TWO-COMPONENT HISTIDINE KINASE"/>
    <property type="match status" value="1"/>
</dbReference>